<name>A0ABS2CJD3_9MICO</name>
<accession>A0ABS2CJD3</accession>
<sequence>MTRTASLRRVAAVGILTTALAAGSVPAALAKGAESKAAGTCSQGAAWKLKAKADNGRLQVELEVDSNRNGQVWTWALKDNGVAVGSGSATTVAPSGSFSVERRIANRAGTDTITATARHAATGQTCSARVVFPG</sequence>
<feature type="chain" id="PRO_5047447054" description="Secreted protein" evidence="1">
    <location>
        <begin position="22"/>
        <end position="134"/>
    </location>
</feature>
<proteinExistence type="predicted"/>
<reference evidence="2" key="1">
    <citation type="submission" date="2021-02" db="EMBL/GenBank/DDBJ databases">
        <title>Phycicoccus sp. MQZ13P-5T, whole genome shotgun sequence.</title>
        <authorList>
            <person name="Tuo L."/>
        </authorList>
    </citation>
    <scope>NUCLEOTIDE SEQUENCE</scope>
    <source>
        <strain evidence="2">MQZ13P-5</strain>
    </source>
</reference>
<keyword evidence="1" id="KW-0732">Signal</keyword>
<dbReference type="RefSeq" id="WP_204130474.1">
    <property type="nucleotide sequence ID" value="NZ_JAFDVD010000007.1"/>
</dbReference>
<evidence type="ECO:0008006" key="4">
    <source>
        <dbReference type="Google" id="ProtNLM"/>
    </source>
</evidence>
<protein>
    <recommendedName>
        <fullName evidence="4">Secreted protein</fullName>
    </recommendedName>
</protein>
<comment type="caution">
    <text evidence="2">The sequence shown here is derived from an EMBL/GenBank/DDBJ whole genome shotgun (WGS) entry which is preliminary data.</text>
</comment>
<evidence type="ECO:0000313" key="3">
    <source>
        <dbReference type="Proteomes" id="UP001430172"/>
    </source>
</evidence>
<keyword evidence="3" id="KW-1185">Reference proteome</keyword>
<dbReference type="EMBL" id="JAFDVD010000007">
    <property type="protein sequence ID" value="MBM6399994.1"/>
    <property type="molecule type" value="Genomic_DNA"/>
</dbReference>
<feature type="signal peptide" evidence="1">
    <location>
        <begin position="1"/>
        <end position="21"/>
    </location>
</feature>
<evidence type="ECO:0000313" key="2">
    <source>
        <dbReference type="EMBL" id="MBM6399994.1"/>
    </source>
</evidence>
<dbReference type="Proteomes" id="UP001430172">
    <property type="component" value="Unassembled WGS sequence"/>
</dbReference>
<gene>
    <name evidence="2" type="ORF">JQN70_06335</name>
</gene>
<evidence type="ECO:0000256" key="1">
    <source>
        <dbReference type="SAM" id="SignalP"/>
    </source>
</evidence>
<organism evidence="2 3">
    <name type="scientific">Phycicoccus sonneratiae</name>
    <dbReference type="NCBI Taxonomy" id="2807628"/>
    <lineage>
        <taxon>Bacteria</taxon>
        <taxon>Bacillati</taxon>
        <taxon>Actinomycetota</taxon>
        <taxon>Actinomycetes</taxon>
        <taxon>Micrococcales</taxon>
        <taxon>Intrasporangiaceae</taxon>
        <taxon>Phycicoccus</taxon>
    </lineage>
</organism>